<dbReference type="EMBL" id="JACHDY010000003">
    <property type="protein sequence ID" value="MBB5317969.1"/>
    <property type="molecule type" value="Genomic_DNA"/>
</dbReference>
<keyword evidence="2" id="KW-1185">Reference proteome</keyword>
<evidence type="ECO:0000313" key="1">
    <source>
        <dbReference type="EMBL" id="MBB5317969.1"/>
    </source>
</evidence>
<accession>A0A7W8MT99</accession>
<sequence>MRRTLGTDAETWTLKDAQVILRHASISTTGDVYVQTIEQSVLQAVNSRTAAVLEGWTVPVESMGVAGRNLRGIAANSVKFGEVERGERCK</sequence>
<proteinExistence type="predicted"/>
<reference evidence="1" key="1">
    <citation type="submission" date="2020-08" db="EMBL/GenBank/DDBJ databases">
        <title>Genomic Encyclopedia of Type Strains, Phase IV (KMG-V): Genome sequencing to study the core and pangenomes of soil and plant-associated prokaryotes.</title>
        <authorList>
            <person name="Whitman W."/>
        </authorList>
    </citation>
    <scope>NUCLEOTIDE SEQUENCE [LARGE SCALE GENOMIC DNA]</scope>
    <source>
        <strain evidence="1">M8UP27</strain>
    </source>
</reference>
<gene>
    <name evidence="1" type="ORF">HDF09_002655</name>
</gene>
<dbReference type="Proteomes" id="UP000568106">
    <property type="component" value="Unassembled WGS sequence"/>
</dbReference>
<evidence type="ECO:0000313" key="2">
    <source>
        <dbReference type="Proteomes" id="UP000568106"/>
    </source>
</evidence>
<protein>
    <submittedName>
        <fullName evidence="1">Uncharacterized protein</fullName>
    </submittedName>
</protein>
<name>A0A7W8MT99_9BACT</name>
<dbReference type="AlphaFoldDB" id="A0A7W8MT99"/>
<organism evidence="1 2">
    <name type="scientific">Tunturiibacter empetritectus</name>
    <dbReference type="NCBI Taxonomy" id="3069691"/>
    <lineage>
        <taxon>Bacteria</taxon>
        <taxon>Pseudomonadati</taxon>
        <taxon>Acidobacteriota</taxon>
        <taxon>Terriglobia</taxon>
        <taxon>Terriglobales</taxon>
        <taxon>Acidobacteriaceae</taxon>
        <taxon>Tunturiibacter</taxon>
    </lineage>
</organism>
<comment type="caution">
    <text evidence="1">The sequence shown here is derived from an EMBL/GenBank/DDBJ whole genome shotgun (WGS) entry which is preliminary data.</text>
</comment>